<dbReference type="EMBL" id="JAQMJT010000013">
    <property type="protein sequence ID" value="MDB8614598.1"/>
    <property type="molecule type" value="Genomic_DNA"/>
</dbReference>
<proteinExistence type="predicted"/>
<evidence type="ECO:0000313" key="3">
    <source>
        <dbReference type="EMBL" id="MDB8614598.1"/>
    </source>
</evidence>
<feature type="compositionally biased region" description="Low complexity" evidence="1">
    <location>
        <begin position="41"/>
        <end position="52"/>
    </location>
</feature>
<keyword evidence="2" id="KW-0812">Transmembrane</keyword>
<dbReference type="Proteomes" id="UP001210204">
    <property type="component" value="Unassembled WGS sequence"/>
</dbReference>
<gene>
    <name evidence="3" type="ORF">PNU26_09345</name>
</gene>
<name>A0AAW6DDH6_STRSL</name>
<comment type="caution">
    <text evidence="3">The sequence shown here is derived from an EMBL/GenBank/DDBJ whole genome shotgun (WGS) entry which is preliminary data.</text>
</comment>
<protein>
    <recommendedName>
        <fullName evidence="5">Lipoprotein</fullName>
    </recommendedName>
</protein>
<sequence>MKQLLELIKSNWLFVILGLLVVIFAVIGIVRNMSVKDENSTKTSQTQQSSSSSKEETEDEKNYRKAKLALDHPYSEASQADKEAATPNVTIAMDFITSHNNIDDMKGSLENHLYMSQNPMIQTVWIAIHSNGYSYDPSQLEVLKSDSSDVVQLLMVFKKDGANKVYFTANYNTTVNQIQVTRYFGGPIGATYG</sequence>
<reference evidence="3" key="1">
    <citation type="submission" date="2023-01" db="EMBL/GenBank/DDBJ databases">
        <title>Human gut microbiome strain richness.</title>
        <authorList>
            <person name="Chen-Liaw A."/>
        </authorList>
    </citation>
    <scope>NUCLEOTIDE SEQUENCE</scope>
    <source>
        <strain evidence="3">1001095st1_G4_1001095IJ_161003</strain>
    </source>
</reference>
<keyword evidence="2" id="KW-1133">Transmembrane helix</keyword>
<feature type="region of interest" description="Disordered" evidence="1">
    <location>
        <begin position="37"/>
        <end position="63"/>
    </location>
</feature>
<dbReference type="AlphaFoldDB" id="A0AAW6DDH6"/>
<dbReference type="RefSeq" id="WP_195414057.1">
    <property type="nucleotide sequence ID" value="NZ_JADNKH010000019.1"/>
</dbReference>
<accession>A0AAW6DDH6</accession>
<evidence type="ECO:0000313" key="4">
    <source>
        <dbReference type="Proteomes" id="UP001210204"/>
    </source>
</evidence>
<keyword evidence="2" id="KW-0472">Membrane</keyword>
<evidence type="ECO:0000256" key="1">
    <source>
        <dbReference type="SAM" id="MobiDB-lite"/>
    </source>
</evidence>
<evidence type="ECO:0000256" key="2">
    <source>
        <dbReference type="SAM" id="Phobius"/>
    </source>
</evidence>
<evidence type="ECO:0008006" key="5">
    <source>
        <dbReference type="Google" id="ProtNLM"/>
    </source>
</evidence>
<organism evidence="3 4">
    <name type="scientific">Streptococcus salivarius</name>
    <dbReference type="NCBI Taxonomy" id="1304"/>
    <lineage>
        <taxon>Bacteria</taxon>
        <taxon>Bacillati</taxon>
        <taxon>Bacillota</taxon>
        <taxon>Bacilli</taxon>
        <taxon>Lactobacillales</taxon>
        <taxon>Streptococcaceae</taxon>
        <taxon>Streptococcus</taxon>
    </lineage>
</organism>
<feature type="transmembrane region" description="Helical" evidence="2">
    <location>
        <begin position="12"/>
        <end position="30"/>
    </location>
</feature>